<proteinExistence type="predicted"/>
<dbReference type="Proteomes" id="UP000663555">
    <property type="component" value="Chromosome"/>
</dbReference>
<gene>
    <name evidence="1" type="ORF">LPB19_16040</name>
</gene>
<sequence>MLGLAFALTACGSLPTETIDGDNRQAFIARLAAEPAVCRSYREVYVTGFRANVRALAKDDPDAAASAKATLDESRNLLLRKGLSGSDCARPYCIIEPLQNGQLDSWCGFRIDADEGEELYQWLSYPEVREQLSSHN</sequence>
<dbReference type="EMBL" id="CP071247">
    <property type="protein sequence ID" value="QSP96601.1"/>
    <property type="molecule type" value="Genomic_DNA"/>
</dbReference>
<keyword evidence="1" id="KW-0413">Isomerase</keyword>
<keyword evidence="2" id="KW-1185">Reference proteome</keyword>
<protein>
    <submittedName>
        <fullName evidence="1">Isopropylmalate isomerase</fullName>
    </submittedName>
</protein>
<evidence type="ECO:0000313" key="1">
    <source>
        <dbReference type="EMBL" id="QSP96601.1"/>
    </source>
</evidence>
<reference evidence="1 2" key="1">
    <citation type="submission" date="2021-03" db="EMBL/GenBank/DDBJ databases">
        <title>Genome sequencing of Marinobacter sp. LPB0319.</title>
        <authorList>
            <person name="Kim J."/>
        </authorList>
    </citation>
    <scope>NUCLEOTIDE SEQUENCE [LARGE SCALE GENOMIC DNA]</scope>
    <source>
        <strain evidence="1 2">LPB0319</strain>
    </source>
</reference>
<name>A0ABX7MWG5_9GAMM</name>
<accession>A0ABX7MWG5</accession>
<organism evidence="1 2">
    <name type="scientific">Marinobacter salinisoli</name>
    <dbReference type="NCBI Taxonomy" id="2769486"/>
    <lineage>
        <taxon>Bacteria</taxon>
        <taxon>Pseudomonadati</taxon>
        <taxon>Pseudomonadota</taxon>
        <taxon>Gammaproteobacteria</taxon>
        <taxon>Pseudomonadales</taxon>
        <taxon>Marinobacteraceae</taxon>
        <taxon>Marinobacter</taxon>
    </lineage>
</organism>
<evidence type="ECO:0000313" key="2">
    <source>
        <dbReference type="Proteomes" id="UP000663555"/>
    </source>
</evidence>
<dbReference type="GO" id="GO:0016853">
    <property type="term" value="F:isomerase activity"/>
    <property type="evidence" value="ECO:0007669"/>
    <property type="project" value="UniProtKB-KW"/>
</dbReference>